<dbReference type="EMBL" id="BK015870">
    <property type="protein sequence ID" value="DAD70689.1"/>
    <property type="molecule type" value="Genomic_DNA"/>
</dbReference>
<dbReference type="PRINTS" id="PR00505">
    <property type="entry name" value="D12N6MTFRASE"/>
</dbReference>
<reference evidence="4" key="1">
    <citation type="journal article" date="2021" name="Proc. Natl. Acad. Sci. U.S.A.">
        <title>A Catalog of Tens of Thousands of Viruses from Human Metagenomes Reveals Hidden Associations with Chronic Diseases.</title>
        <authorList>
            <person name="Tisza M.J."/>
            <person name="Buck C.B."/>
        </authorList>
    </citation>
    <scope>NUCLEOTIDE SEQUENCE</scope>
    <source>
        <strain evidence="4">CtKcB20</strain>
    </source>
</reference>
<dbReference type="GO" id="GO:0043565">
    <property type="term" value="F:sequence-specific DNA binding"/>
    <property type="evidence" value="ECO:0007669"/>
    <property type="project" value="TreeGrafter"/>
</dbReference>
<accession>A0A8S5LL66</accession>
<dbReference type="PANTHER" id="PTHR30481:SF4">
    <property type="entry name" value="SITE-SPECIFIC DNA-METHYLTRANSFERASE (ADENINE-SPECIFIC)"/>
    <property type="match status" value="1"/>
</dbReference>
<dbReference type="GO" id="GO:0032259">
    <property type="term" value="P:methylation"/>
    <property type="evidence" value="ECO:0007669"/>
    <property type="project" value="UniProtKB-KW"/>
</dbReference>
<proteinExistence type="predicted"/>
<dbReference type="GO" id="GO:0009007">
    <property type="term" value="F:site-specific DNA-methyltransferase (adenine-specific) activity"/>
    <property type="evidence" value="ECO:0007669"/>
    <property type="project" value="UniProtKB-EC"/>
</dbReference>
<keyword evidence="1 4" id="KW-0489">Methyltransferase</keyword>
<name>A0A8S5LL66_9CAUD</name>
<dbReference type="Pfam" id="PF02086">
    <property type="entry name" value="MethyltransfD12"/>
    <property type="match status" value="1"/>
</dbReference>
<evidence type="ECO:0000313" key="4">
    <source>
        <dbReference type="EMBL" id="DAD70689.1"/>
    </source>
</evidence>
<dbReference type="GO" id="GO:0009307">
    <property type="term" value="P:DNA restriction-modification system"/>
    <property type="evidence" value="ECO:0007669"/>
    <property type="project" value="InterPro"/>
</dbReference>
<keyword evidence="3" id="KW-0949">S-adenosyl-L-methionine</keyword>
<dbReference type="PANTHER" id="PTHR30481">
    <property type="entry name" value="DNA ADENINE METHYLASE"/>
    <property type="match status" value="1"/>
</dbReference>
<dbReference type="SUPFAM" id="SSF53335">
    <property type="entry name" value="S-adenosyl-L-methionine-dependent methyltransferases"/>
    <property type="match status" value="1"/>
</dbReference>
<organism evidence="4">
    <name type="scientific">Siphoviridae sp. ctKcB20</name>
    <dbReference type="NCBI Taxonomy" id="2827568"/>
    <lineage>
        <taxon>Viruses</taxon>
        <taxon>Duplodnaviria</taxon>
        <taxon>Heunggongvirae</taxon>
        <taxon>Uroviricota</taxon>
        <taxon>Caudoviricetes</taxon>
    </lineage>
</organism>
<protein>
    <submittedName>
        <fullName evidence="4">DNA adenine methylase</fullName>
    </submittedName>
</protein>
<dbReference type="Gene3D" id="3.40.50.150">
    <property type="entry name" value="Vaccinia Virus protein VP39"/>
    <property type="match status" value="2"/>
</dbReference>
<dbReference type="InterPro" id="IPR012327">
    <property type="entry name" value="MeTrfase_D12"/>
</dbReference>
<evidence type="ECO:0000256" key="1">
    <source>
        <dbReference type="ARBA" id="ARBA00022603"/>
    </source>
</evidence>
<keyword evidence="2" id="KW-0808">Transferase</keyword>
<dbReference type="GO" id="GO:1904047">
    <property type="term" value="F:S-adenosyl-L-methionine binding"/>
    <property type="evidence" value="ECO:0007669"/>
    <property type="project" value="TreeGrafter"/>
</dbReference>
<evidence type="ECO:0000256" key="2">
    <source>
        <dbReference type="ARBA" id="ARBA00022679"/>
    </source>
</evidence>
<dbReference type="InterPro" id="IPR029063">
    <property type="entry name" value="SAM-dependent_MTases_sf"/>
</dbReference>
<evidence type="ECO:0000256" key="3">
    <source>
        <dbReference type="ARBA" id="ARBA00022691"/>
    </source>
</evidence>
<dbReference type="GO" id="GO:0006298">
    <property type="term" value="P:mismatch repair"/>
    <property type="evidence" value="ECO:0007669"/>
    <property type="project" value="TreeGrafter"/>
</dbReference>
<sequence>MTNIIIDQFPKDYEIYVEGFGGGASVLFQKPQNGIEVYNDLEENVYSLFKVLSNKELFEHLKARMDLTYYSAQLREEYKELLKTDIPLEDRAYYFLCVNRSSFNGVGGFSTTHIVRRNMSKSTSDFLSMIDKLPEIHNRLSSVIIEHRDIMDLIDKYDRPDVFMYLDPPYVMSTRASNQKYECDMTDEQHIAFVDRLTKCKCKWLVSGYDNPIYDKLTKDFRKIEFKSPNSGSSATEILWKNY</sequence>